<dbReference type="EC" id="2.3.1.8" evidence="6 12"/>
<comment type="catalytic activity">
    <reaction evidence="12">
        <text>acetyl-CoA + phosphate = acetyl phosphate + CoA</text>
        <dbReference type="Rhea" id="RHEA:19521"/>
        <dbReference type="ChEBI" id="CHEBI:22191"/>
        <dbReference type="ChEBI" id="CHEBI:43474"/>
        <dbReference type="ChEBI" id="CHEBI:57287"/>
        <dbReference type="ChEBI" id="CHEBI:57288"/>
        <dbReference type="EC" id="2.3.1.8"/>
    </reaction>
</comment>
<dbReference type="GO" id="GO:0008959">
    <property type="term" value="F:phosphate acetyltransferase activity"/>
    <property type="evidence" value="ECO:0007669"/>
    <property type="project" value="UniProtKB-EC"/>
</dbReference>
<feature type="region of interest" description="Disordered" evidence="13">
    <location>
        <begin position="41"/>
        <end position="61"/>
    </location>
</feature>
<evidence type="ECO:0000313" key="17">
    <source>
        <dbReference type="Proteomes" id="UP000638570"/>
    </source>
</evidence>
<dbReference type="PANTHER" id="PTHR43356:SF3">
    <property type="entry name" value="PHOSPHATE ACETYLTRANSFERASE"/>
    <property type="match status" value="1"/>
</dbReference>
<comment type="caution">
    <text evidence="16">The sequence shown here is derived from an EMBL/GenBank/DDBJ whole genome shotgun (WGS) entry which is preliminary data.</text>
</comment>
<dbReference type="NCBIfam" id="NF004167">
    <property type="entry name" value="PRK05632.1"/>
    <property type="match status" value="1"/>
</dbReference>
<evidence type="ECO:0000256" key="7">
    <source>
        <dbReference type="ARBA" id="ARBA00021528"/>
    </source>
</evidence>
<accession>A0ABS1QYF2</accession>
<dbReference type="Gene3D" id="3.40.50.10750">
    <property type="entry name" value="Isocitrate/Isopropylmalate dehydrogenase-like"/>
    <property type="match status" value="1"/>
</dbReference>
<dbReference type="PANTHER" id="PTHR43356">
    <property type="entry name" value="PHOSPHATE ACETYLTRANSFERASE"/>
    <property type="match status" value="1"/>
</dbReference>
<dbReference type="NCBIfam" id="TIGR00651">
    <property type="entry name" value="pta"/>
    <property type="match status" value="1"/>
</dbReference>
<dbReference type="Gene3D" id="3.40.50.10950">
    <property type="match status" value="1"/>
</dbReference>
<comment type="domain">
    <text evidence="12">The N-terminal region seems to be important for proper quaternary structure. The C-terminal region contains the substrate-binding site.</text>
</comment>
<evidence type="ECO:0000256" key="12">
    <source>
        <dbReference type="PIRNR" id="PIRNR006107"/>
    </source>
</evidence>
<keyword evidence="10 12" id="KW-0012">Acyltransferase</keyword>
<evidence type="ECO:0000256" key="3">
    <source>
        <dbReference type="ARBA" id="ARBA00008756"/>
    </source>
</evidence>
<dbReference type="InterPro" id="IPR027417">
    <property type="entry name" value="P-loop_NTPase"/>
</dbReference>
<dbReference type="PIRSF" id="PIRSF006107">
    <property type="entry name" value="PhpActrans_proteobac"/>
    <property type="match status" value="1"/>
</dbReference>
<feature type="domain" description="Phosphate acetyl/butaryl transferase" evidence="14">
    <location>
        <begin position="395"/>
        <end position="710"/>
    </location>
</feature>
<dbReference type="InterPro" id="IPR050500">
    <property type="entry name" value="Phos_Acetyltrans/Butyryltrans"/>
</dbReference>
<feature type="domain" description="DRTGG" evidence="15">
    <location>
        <begin position="237"/>
        <end position="348"/>
    </location>
</feature>
<dbReference type="InterPro" id="IPR042112">
    <property type="entry name" value="P_AcTrfase_dom2"/>
</dbReference>
<reference evidence="17" key="1">
    <citation type="submission" date="2021-01" db="EMBL/GenBank/DDBJ databases">
        <title>Genome public.</title>
        <authorList>
            <person name="Liu C."/>
            <person name="Sun Q."/>
        </authorList>
    </citation>
    <scope>NUCLEOTIDE SEQUENCE [LARGE SCALE GENOMIC DNA]</scope>
    <source>
        <strain evidence="17">CGMCC 1.18722</strain>
    </source>
</reference>
<keyword evidence="8 12" id="KW-0963">Cytoplasm</keyword>
<name>A0ABS1QYF2_9GAMM</name>
<evidence type="ECO:0000256" key="6">
    <source>
        <dbReference type="ARBA" id="ARBA00012707"/>
    </source>
</evidence>
<dbReference type="InterPro" id="IPR028979">
    <property type="entry name" value="Ser_kin/Pase_Hpr-like_N_sf"/>
</dbReference>
<comment type="pathway">
    <text evidence="2 12">Metabolic intermediate biosynthesis; acetyl-CoA biosynthesis; acetyl-CoA from acetate: step 2/2.</text>
</comment>
<evidence type="ECO:0000256" key="8">
    <source>
        <dbReference type="ARBA" id="ARBA00022490"/>
    </source>
</evidence>
<evidence type="ECO:0000313" key="16">
    <source>
        <dbReference type="EMBL" id="MBL1379158.1"/>
    </source>
</evidence>
<dbReference type="Proteomes" id="UP000638570">
    <property type="component" value="Unassembled WGS sequence"/>
</dbReference>
<evidence type="ECO:0000256" key="1">
    <source>
        <dbReference type="ARBA" id="ARBA00004496"/>
    </source>
</evidence>
<evidence type="ECO:0000256" key="4">
    <source>
        <dbReference type="ARBA" id="ARBA00009786"/>
    </source>
</evidence>
<dbReference type="InterPro" id="IPR002505">
    <property type="entry name" value="PTA_PTB"/>
</dbReference>
<dbReference type="NCBIfam" id="NF007233">
    <property type="entry name" value="PRK09653.1"/>
    <property type="match status" value="1"/>
</dbReference>
<dbReference type="RefSeq" id="WP_202088213.1">
    <property type="nucleotide sequence ID" value="NZ_JAERTZ010000032.1"/>
</dbReference>
<evidence type="ECO:0000256" key="9">
    <source>
        <dbReference type="ARBA" id="ARBA00022679"/>
    </source>
</evidence>
<dbReference type="Gene3D" id="3.40.1390.20">
    <property type="entry name" value="HprK N-terminal domain-like"/>
    <property type="match status" value="1"/>
</dbReference>
<comment type="similarity">
    <text evidence="3 12">In the C-terminal section; belongs to the phosphate acetyltransferase and butyryltransferase family.</text>
</comment>
<gene>
    <name evidence="16" type="primary">pta</name>
    <name evidence="16" type="ORF">JKV55_17805</name>
</gene>
<evidence type="ECO:0000256" key="5">
    <source>
        <dbReference type="ARBA" id="ARBA00011643"/>
    </source>
</evidence>
<evidence type="ECO:0000256" key="10">
    <source>
        <dbReference type="ARBA" id="ARBA00023315"/>
    </source>
</evidence>
<evidence type="ECO:0000256" key="11">
    <source>
        <dbReference type="ARBA" id="ARBA00031108"/>
    </source>
</evidence>
<keyword evidence="9 12" id="KW-0808">Transferase</keyword>
<dbReference type="Gene3D" id="3.40.50.300">
    <property type="entry name" value="P-loop containing nucleotide triphosphate hydrolases"/>
    <property type="match status" value="1"/>
</dbReference>
<keyword evidence="17" id="KW-1185">Reference proteome</keyword>
<comment type="similarity">
    <text evidence="4 12">In the N-terminal section; belongs to the CobB/CobQ family.</text>
</comment>
<dbReference type="SUPFAM" id="SSF52540">
    <property type="entry name" value="P-loop containing nucleoside triphosphate hydrolases"/>
    <property type="match status" value="1"/>
</dbReference>
<proteinExistence type="inferred from homology"/>
<dbReference type="InterPro" id="IPR004614">
    <property type="entry name" value="P_AcTrfase"/>
</dbReference>
<dbReference type="SUPFAM" id="SSF75138">
    <property type="entry name" value="HprK N-terminal domain-like"/>
    <property type="match status" value="1"/>
</dbReference>
<evidence type="ECO:0000256" key="2">
    <source>
        <dbReference type="ARBA" id="ARBA00004989"/>
    </source>
</evidence>
<evidence type="ECO:0000259" key="15">
    <source>
        <dbReference type="Pfam" id="PF07085"/>
    </source>
</evidence>
<dbReference type="Pfam" id="PF13500">
    <property type="entry name" value="AAA_26"/>
    <property type="match status" value="1"/>
</dbReference>
<sequence length="722" mass="77960">MARTIMLIPVSSGVGATSVSLGMVRAMERNGVNISFFKPVSQPRTRRKGQDHSSAVIANGSNITPPEPFALSYAESMISAGNLDVLLEEIVARFEKHVKDSGAEVVVVEGLIPTDKQPFANRINYDVAKALDADMVFITQPGSDSSQQLKERLELACANFGGVVNKRIVGCIINKVGAPVDDQGNTRPDLTEMFSPHAKGEHVSPNLEVLQVFGKTPLRILGCIPWNTPLVAPRAVDLARHLSATIINEGELNSRRLQSVTFCARAIHNMVEHFRPGSLLVASGDRSDVIVSVCLAAMNGVKIGALLLTGSYHPEPQIMALCQRAIETGLPILMVNTNTWQTAVSLQHFNLEIPVDDLGRIELVQDYVAGHIDKHWIESLSAKSARSRRLSPPAFRYQLTELARRAAKRIVLPEGEEPRTIKAAAICAERGIARPVLLGNHDAIMRVAAQQGVVLDERVEIVDPVQVRGNYVERLVELRKSKGITEVVAQEQLEDNVVLGTMMLERNEVDGLVSGAIHTTANTIRPPLQIIKTAPGSSLVSSVFFMLLPDQVLVYGDCAINPDPTAEQLAEIAIQSAESAQAFGIEPRVAMISYSTGTSGTGADVDKVREATRLAKDKRPDLVIDGPLQYDAAIMENVAKSKAPNSPVAGKATVFIFPDLNTGNTTYKAVQRSAELVSIGPMLQGMRKPVNDLSRGALVDDIVYTIALTAIQAAQQAAKSHG</sequence>
<dbReference type="CDD" id="cd03109">
    <property type="entry name" value="DTBS"/>
    <property type="match status" value="1"/>
</dbReference>
<dbReference type="Pfam" id="PF01515">
    <property type="entry name" value="PTA_PTB"/>
    <property type="match status" value="1"/>
</dbReference>
<comment type="subcellular location">
    <subcellularLocation>
        <location evidence="1 12">Cytoplasm</location>
    </subcellularLocation>
</comment>
<evidence type="ECO:0000256" key="13">
    <source>
        <dbReference type="SAM" id="MobiDB-lite"/>
    </source>
</evidence>
<dbReference type="Pfam" id="PF07085">
    <property type="entry name" value="DRTGG"/>
    <property type="match status" value="1"/>
</dbReference>
<organism evidence="16 17">
    <name type="scientific">Zobellella iuensis</name>
    <dbReference type="NCBI Taxonomy" id="2803811"/>
    <lineage>
        <taxon>Bacteria</taxon>
        <taxon>Pseudomonadati</taxon>
        <taxon>Pseudomonadota</taxon>
        <taxon>Gammaproteobacteria</taxon>
        <taxon>Aeromonadales</taxon>
        <taxon>Aeromonadaceae</taxon>
        <taxon>Zobellella</taxon>
    </lineage>
</organism>
<comment type="subunit">
    <text evidence="5">Homohexamer.</text>
</comment>
<dbReference type="SUPFAM" id="SSF53659">
    <property type="entry name" value="Isocitrate/Isopropylmalate dehydrogenase-like"/>
    <property type="match status" value="1"/>
</dbReference>
<dbReference type="InterPro" id="IPR016475">
    <property type="entry name" value="P-Actrans_bac"/>
</dbReference>
<dbReference type="InterPro" id="IPR010766">
    <property type="entry name" value="DRTGG"/>
</dbReference>
<dbReference type="InterPro" id="IPR042113">
    <property type="entry name" value="P_AcTrfase_dom1"/>
</dbReference>
<dbReference type="EMBL" id="JAERTZ010000032">
    <property type="protein sequence ID" value="MBL1379158.1"/>
    <property type="molecule type" value="Genomic_DNA"/>
</dbReference>
<comment type="function">
    <text evidence="12">Involved in acetate metabolism.</text>
</comment>
<evidence type="ECO:0000259" key="14">
    <source>
        <dbReference type="Pfam" id="PF01515"/>
    </source>
</evidence>
<protein>
    <recommendedName>
        <fullName evidence="7 12">Phosphate acetyltransferase</fullName>
        <ecNumber evidence="6 12">2.3.1.8</ecNumber>
    </recommendedName>
    <alternativeName>
        <fullName evidence="11 12">Phosphotransacetylase</fullName>
    </alternativeName>
</protein>